<accession>A0A8D8M9Q9</accession>
<evidence type="ECO:0000313" key="1">
    <source>
        <dbReference type="EMBL" id="CAG6619171.1"/>
    </source>
</evidence>
<proteinExistence type="predicted"/>
<protein>
    <submittedName>
        <fullName evidence="1">Uncharacterized protein</fullName>
    </submittedName>
</protein>
<dbReference type="AlphaFoldDB" id="A0A8D8M9Q9"/>
<dbReference type="EMBL" id="HBUF01045055">
    <property type="protein sequence ID" value="CAG6619171.1"/>
    <property type="molecule type" value="Transcribed_RNA"/>
</dbReference>
<sequence length="99" mass="11442">MSSGRTLQTKLKQSECYRKLSFYHWRNQITSRTFGNLGKVFSWLDPQAQARRCLPKLLQQKKTSLSSMSACQLSRVSFLASRKNLSKCCSKRRKPALLL</sequence>
<name>A0A8D8M9Q9_9HEMI</name>
<organism evidence="1">
    <name type="scientific">Cacopsylla melanoneura</name>
    <dbReference type="NCBI Taxonomy" id="428564"/>
    <lineage>
        <taxon>Eukaryota</taxon>
        <taxon>Metazoa</taxon>
        <taxon>Ecdysozoa</taxon>
        <taxon>Arthropoda</taxon>
        <taxon>Hexapoda</taxon>
        <taxon>Insecta</taxon>
        <taxon>Pterygota</taxon>
        <taxon>Neoptera</taxon>
        <taxon>Paraneoptera</taxon>
        <taxon>Hemiptera</taxon>
        <taxon>Sternorrhyncha</taxon>
        <taxon>Psylloidea</taxon>
        <taxon>Psyllidae</taxon>
        <taxon>Psyllinae</taxon>
        <taxon>Cacopsylla</taxon>
    </lineage>
</organism>
<reference evidence="1" key="1">
    <citation type="submission" date="2021-05" db="EMBL/GenBank/DDBJ databases">
        <authorList>
            <person name="Alioto T."/>
            <person name="Alioto T."/>
            <person name="Gomez Garrido J."/>
        </authorList>
    </citation>
    <scope>NUCLEOTIDE SEQUENCE</scope>
</reference>